<dbReference type="InterPro" id="IPR016189">
    <property type="entry name" value="Transl_init_fac_IF2/IF5_N"/>
</dbReference>
<protein>
    <recommendedName>
        <fullName evidence="1">Eukaryotic translation initiation factor 5</fullName>
    </recommendedName>
</protein>
<evidence type="ECO:0000313" key="4">
    <source>
        <dbReference type="EnsemblMetazoa" id="GBRI032353-PA"/>
    </source>
</evidence>
<dbReference type="SMART" id="SM00653">
    <property type="entry name" value="eIF2B_5"/>
    <property type="match status" value="1"/>
</dbReference>
<dbReference type="GO" id="GO:0005829">
    <property type="term" value="C:cytosol"/>
    <property type="evidence" value="ECO:0007669"/>
    <property type="project" value="TreeGrafter"/>
</dbReference>
<dbReference type="Gene3D" id="3.30.30.170">
    <property type="match status" value="1"/>
</dbReference>
<dbReference type="EnsemblMetazoa" id="GBRI032353-RA">
    <property type="protein sequence ID" value="GBRI032353-PA"/>
    <property type="gene ID" value="GBRI032353"/>
</dbReference>
<feature type="region of interest" description="Disordered" evidence="2">
    <location>
        <begin position="69"/>
        <end position="89"/>
    </location>
</feature>
<evidence type="ECO:0000313" key="5">
    <source>
        <dbReference type="Proteomes" id="UP000091820"/>
    </source>
</evidence>
<dbReference type="VEuPathDB" id="VectorBase:GBRI032353"/>
<dbReference type="InterPro" id="IPR002735">
    <property type="entry name" value="Transl_init_fac_IF2/IF5_dom"/>
</dbReference>
<dbReference type="Pfam" id="PF01873">
    <property type="entry name" value="eIF-5_eIF-2B"/>
    <property type="match status" value="1"/>
</dbReference>
<evidence type="ECO:0000256" key="1">
    <source>
        <dbReference type="ARBA" id="ARBA00018059"/>
    </source>
</evidence>
<dbReference type="STRING" id="37001.A0A1A9WUA0"/>
<accession>A0A1A9WUA0</accession>
<dbReference type="GO" id="GO:0071074">
    <property type="term" value="F:eukaryotic initiation factor eIF2 binding"/>
    <property type="evidence" value="ECO:0007669"/>
    <property type="project" value="TreeGrafter"/>
</dbReference>
<keyword evidence="5" id="KW-1185">Reference proteome</keyword>
<dbReference type="GO" id="GO:0001732">
    <property type="term" value="P:formation of cytoplasmic translation initiation complex"/>
    <property type="evidence" value="ECO:0007669"/>
    <property type="project" value="TreeGrafter"/>
</dbReference>
<dbReference type="PANTHER" id="PTHR23001">
    <property type="entry name" value="EUKARYOTIC TRANSLATION INITIATION FACTOR"/>
    <property type="match status" value="1"/>
</dbReference>
<feature type="domain" description="Translation initiation factor IF2/IF5" evidence="3">
    <location>
        <begin position="14"/>
        <end position="117"/>
    </location>
</feature>
<dbReference type="Gene3D" id="1.25.40.180">
    <property type="match status" value="1"/>
</dbReference>
<evidence type="ECO:0000256" key="2">
    <source>
        <dbReference type="SAM" id="MobiDB-lite"/>
    </source>
</evidence>
<dbReference type="AlphaFoldDB" id="A0A1A9WUA0"/>
<sequence length="204" mass="23016">MGSVNVNRNVTDIFYRYKMPRLKAKVESKDNGIKTFIVNMTEVARAIGRPATYPNKYFSCELGEPTAAQGSSLIGGKRSKRCTKKQNSENGVDTNWSVNVSKEAIRARLQDSTDGAKGMIISEDYDKTEKERIEIFYDLVKKKAKPFIQWLKETEEEESSEVNDDDSEVEIVRIQPLKAANVTPVGKKIIDEDNDGDEINIDDI</sequence>
<organism evidence="4 5">
    <name type="scientific">Glossina brevipalpis</name>
    <dbReference type="NCBI Taxonomy" id="37001"/>
    <lineage>
        <taxon>Eukaryota</taxon>
        <taxon>Metazoa</taxon>
        <taxon>Ecdysozoa</taxon>
        <taxon>Arthropoda</taxon>
        <taxon>Hexapoda</taxon>
        <taxon>Insecta</taxon>
        <taxon>Pterygota</taxon>
        <taxon>Neoptera</taxon>
        <taxon>Endopterygota</taxon>
        <taxon>Diptera</taxon>
        <taxon>Brachycera</taxon>
        <taxon>Muscomorpha</taxon>
        <taxon>Hippoboscoidea</taxon>
        <taxon>Glossinidae</taxon>
        <taxon>Glossina</taxon>
    </lineage>
</organism>
<dbReference type="Proteomes" id="UP000091820">
    <property type="component" value="Unassembled WGS sequence"/>
</dbReference>
<reference evidence="4" key="2">
    <citation type="submission" date="2020-05" db="UniProtKB">
        <authorList>
            <consortium name="EnsemblMetazoa"/>
        </authorList>
    </citation>
    <scope>IDENTIFICATION</scope>
    <source>
        <strain evidence="4">IAEA</strain>
    </source>
</reference>
<dbReference type="GO" id="GO:0003743">
    <property type="term" value="F:translation initiation factor activity"/>
    <property type="evidence" value="ECO:0007669"/>
    <property type="project" value="InterPro"/>
</dbReference>
<evidence type="ECO:0000259" key="3">
    <source>
        <dbReference type="SMART" id="SM00653"/>
    </source>
</evidence>
<dbReference type="PANTHER" id="PTHR23001:SF7">
    <property type="entry name" value="EUKARYOTIC TRANSLATION INITIATION FACTOR 5"/>
    <property type="match status" value="1"/>
</dbReference>
<dbReference type="InterPro" id="IPR045196">
    <property type="entry name" value="IF2/IF5"/>
</dbReference>
<dbReference type="GO" id="GO:0005092">
    <property type="term" value="F:GDP-dissociation inhibitor activity"/>
    <property type="evidence" value="ECO:0007669"/>
    <property type="project" value="TreeGrafter"/>
</dbReference>
<reference evidence="5" key="1">
    <citation type="submission" date="2014-03" db="EMBL/GenBank/DDBJ databases">
        <authorList>
            <person name="Aksoy S."/>
            <person name="Warren W."/>
            <person name="Wilson R.K."/>
        </authorList>
    </citation>
    <scope>NUCLEOTIDE SEQUENCE [LARGE SCALE GENOMIC DNA]</scope>
    <source>
        <strain evidence="5">IAEA</strain>
    </source>
</reference>
<dbReference type="SUPFAM" id="SSF100966">
    <property type="entry name" value="Translation initiation factor 2 beta, aIF2beta, N-terminal domain"/>
    <property type="match status" value="1"/>
</dbReference>
<name>A0A1A9WUA0_9MUSC</name>
<proteinExistence type="predicted"/>